<dbReference type="KEGG" id="mfc:BRM9_1655"/>
<organism evidence="1 2">
    <name type="scientific">Methanobacterium formicicum</name>
    <dbReference type="NCBI Taxonomy" id="2162"/>
    <lineage>
        <taxon>Archaea</taxon>
        <taxon>Methanobacteriati</taxon>
        <taxon>Methanobacteriota</taxon>
        <taxon>Methanomada group</taxon>
        <taxon>Methanobacteria</taxon>
        <taxon>Methanobacteriales</taxon>
        <taxon>Methanobacteriaceae</taxon>
        <taxon>Methanobacterium</taxon>
    </lineage>
</organism>
<proteinExistence type="predicted"/>
<name>A0A089ZEM1_METFO</name>
<dbReference type="Proteomes" id="UP000029661">
    <property type="component" value="Chromosome"/>
</dbReference>
<dbReference type="STRING" id="2162.BRM9_1655"/>
<reference evidence="1 2" key="1">
    <citation type="submission" date="2013-12" db="EMBL/GenBank/DDBJ databases">
        <title>The complete genome sequence of Methanobacterium sp. BRM9.</title>
        <authorList>
            <consortium name="Pastoral Greenhouse Gas Research Consortium"/>
            <person name="Kelly W.J."/>
            <person name="Leahy S.C."/>
            <person name="Perry R."/>
            <person name="Li D."/>
            <person name="Altermann E."/>
            <person name="Lambie S.C."/>
            <person name="Attwood G.T."/>
        </authorList>
    </citation>
    <scope>NUCLEOTIDE SEQUENCE [LARGE SCALE GENOMIC DNA]</scope>
    <source>
        <strain evidence="1 2">BRM9</strain>
    </source>
</reference>
<gene>
    <name evidence="1" type="ORF">BRM9_1655</name>
</gene>
<evidence type="ECO:0000313" key="1">
    <source>
        <dbReference type="EMBL" id="AIS32467.1"/>
    </source>
</evidence>
<accession>A0A089ZEM1</accession>
<dbReference type="EMBL" id="CP006933">
    <property type="protein sequence ID" value="AIS32467.1"/>
    <property type="molecule type" value="Genomic_DNA"/>
</dbReference>
<sequence>MQRIYYFSCRGDGLKPRQKPVKVHERDTVTNRQKKLQYIVDDPNNVTGEFEKFVRTKYGFTKGIIGKELIEALENHLALHNFGPFRNKSLDFTDFLGPAHKHLKSNHQTLLSHLEDLFQEGEVIKFKQIQDVIRREFGRTDRRTHKSYVDALRSRELLIQPDGVRDYEYYFFKEQPQARENRPTPVVDVQTRLVFPGNKVFELLPGPGTTFTVQRLRKMTTLKDADFQAGLKQLTELKIIRNVGIGKFRVNEIEV</sequence>
<evidence type="ECO:0000313" key="2">
    <source>
        <dbReference type="Proteomes" id="UP000029661"/>
    </source>
</evidence>
<dbReference type="RefSeq" id="WP_048085420.1">
    <property type="nucleotide sequence ID" value="NZ_CP006933.1"/>
</dbReference>
<protein>
    <submittedName>
        <fullName evidence="1">Uncharacterized protein</fullName>
    </submittedName>
</protein>
<dbReference type="GeneID" id="24792820"/>
<dbReference type="AlphaFoldDB" id="A0A089ZEM1"/>